<name>A0A6A4GAK3_9AGAR</name>
<evidence type="ECO:0000313" key="3">
    <source>
        <dbReference type="Proteomes" id="UP000799118"/>
    </source>
</evidence>
<evidence type="ECO:0000313" key="2">
    <source>
        <dbReference type="EMBL" id="KAE9382516.1"/>
    </source>
</evidence>
<accession>A0A6A4GAK3</accession>
<keyword evidence="3" id="KW-1185">Reference proteome</keyword>
<dbReference type="Proteomes" id="UP000799118">
    <property type="component" value="Unassembled WGS sequence"/>
</dbReference>
<dbReference type="EMBL" id="ML771420">
    <property type="protein sequence ID" value="KAE9382516.1"/>
    <property type="molecule type" value="Genomic_DNA"/>
</dbReference>
<dbReference type="AlphaFoldDB" id="A0A6A4GAK3"/>
<sequence length="368" mass="40637">MEERVPETTANSPGTDLAVTLSSMDYSSTSSSAHGYAPYSGSDESSYMEEHVPKTTANSPGADESFYMEERVPETTANSHGADLAVTLSNMDYSSTSSSAHGYMPYSDSDESYSMTFAQYHPAVTSVSSHSSYSHSNQPSLYSQFNRTSSVLANWAGDAFQPMARAPDHADNSPSIVPSPKHSNRLLSSPLEHDYMEPTKSLVDISPSLSSSSLSLVQNTTLPCSITSPHHNLVDDAEQSSQDTHMPESVVNMEKGNPESKKRLYYKMIDGVPVLKNGRPTWTWKGWAVTDASDKSRSLTCIMEIEEWVHLEGDMVKLYDAYNNPNGEMSKADYILYRTDPAEFAKLKNRKLTQEAVRREPCSMNTPK</sequence>
<gene>
    <name evidence="2" type="ORF">BT96DRAFT_1010514</name>
</gene>
<protein>
    <submittedName>
        <fullName evidence="2">Uncharacterized protein</fullName>
    </submittedName>
</protein>
<feature type="region of interest" description="Disordered" evidence="1">
    <location>
        <begin position="22"/>
        <end position="64"/>
    </location>
</feature>
<feature type="compositionally biased region" description="Low complexity" evidence="1">
    <location>
        <begin position="22"/>
        <end position="32"/>
    </location>
</feature>
<evidence type="ECO:0000256" key="1">
    <source>
        <dbReference type="SAM" id="MobiDB-lite"/>
    </source>
</evidence>
<proteinExistence type="predicted"/>
<organism evidence="2 3">
    <name type="scientific">Gymnopus androsaceus JB14</name>
    <dbReference type="NCBI Taxonomy" id="1447944"/>
    <lineage>
        <taxon>Eukaryota</taxon>
        <taxon>Fungi</taxon>
        <taxon>Dikarya</taxon>
        <taxon>Basidiomycota</taxon>
        <taxon>Agaricomycotina</taxon>
        <taxon>Agaricomycetes</taxon>
        <taxon>Agaricomycetidae</taxon>
        <taxon>Agaricales</taxon>
        <taxon>Marasmiineae</taxon>
        <taxon>Omphalotaceae</taxon>
        <taxon>Gymnopus</taxon>
    </lineage>
</organism>
<reference evidence="2" key="1">
    <citation type="journal article" date="2019" name="Environ. Microbiol.">
        <title>Fungal ecological strategies reflected in gene transcription - a case study of two litter decomposers.</title>
        <authorList>
            <person name="Barbi F."/>
            <person name="Kohler A."/>
            <person name="Barry K."/>
            <person name="Baskaran P."/>
            <person name="Daum C."/>
            <person name="Fauchery L."/>
            <person name="Ihrmark K."/>
            <person name="Kuo A."/>
            <person name="LaButti K."/>
            <person name="Lipzen A."/>
            <person name="Morin E."/>
            <person name="Grigoriev I.V."/>
            <person name="Henrissat B."/>
            <person name="Lindahl B."/>
            <person name="Martin F."/>
        </authorList>
    </citation>
    <scope>NUCLEOTIDE SEQUENCE</scope>
    <source>
        <strain evidence="2">JB14</strain>
    </source>
</reference>